<dbReference type="RefSeq" id="WP_306680435.1">
    <property type="nucleotide sequence ID" value="NZ_JAVDBT010000008.1"/>
</dbReference>
<dbReference type="Proteomes" id="UP001239680">
    <property type="component" value="Unassembled WGS sequence"/>
</dbReference>
<proteinExistence type="predicted"/>
<gene>
    <name evidence="2" type="ORF">Q9295_10085</name>
</gene>
<dbReference type="EMBL" id="JAVDBT010000008">
    <property type="protein sequence ID" value="MDQ2066726.1"/>
    <property type="molecule type" value="Genomic_DNA"/>
</dbReference>
<feature type="region of interest" description="Disordered" evidence="1">
    <location>
        <begin position="37"/>
        <end position="57"/>
    </location>
</feature>
<evidence type="ECO:0008006" key="4">
    <source>
        <dbReference type="Google" id="ProtNLM"/>
    </source>
</evidence>
<sequence length="57" mass="6069">MTPEDIAALRNTANKLRQLWGNNPDSALIDKAADLLDQPPATEVPAADKPSKTAKKG</sequence>
<evidence type="ECO:0000313" key="3">
    <source>
        <dbReference type="Proteomes" id="UP001239680"/>
    </source>
</evidence>
<protein>
    <recommendedName>
        <fullName evidence="4">Transcriptional regulator</fullName>
    </recommendedName>
</protein>
<name>A0ABU0VY96_9RHOB</name>
<evidence type="ECO:0000313" key="2">
    <source>
        <dbReference type="EMBL" id="MDQ2066726.1"/>
    </source>
</evidence>
<accession>A0ABU0VY96</accession>
<evidence type="ECO:0000256" key="1">
    <source>
        <dbReference type="SAM" id="MobiDB-lite"/>
    </source>
</evidence>
<comment type="caution">
    <text evidence="2">The sequence shown here is derived from an EMBL/GenBank/DDBJ whole genome shotgun (WGS) entry which is preliminary data.</text>
</comment>
<reference evidence="2 3" key="1">
    <citation type="submission" date="2023-08" db="EMBL/GenBank/DDBJ databases">
        <title>Characterization of two Paracoccaceae strains isolated from Phycosphere and proposal of Xinfangfangia lacusdiani sp. nov.</title>
        <authorList>
            <person name="Deng Y."/>
            <person name="Zhang Y.Q."/>
        </authorList>
    </citation>
    <scope>NUCLEOTIDE SEQUENCE [LARGE SCALE GENOMIC DNA]</scope>
    <source>
        <strain evidence="2 3">CPCC 101601</strain>
    </source>
</reference>
<organism evidence="2 3">
    <name type="scientific">Pseudogemmobacter lacusdianii</name>
    <dbReference type="NCBI Taxonomy" id="3069608"/>
    <lineage>
        <taxon>Bacteria</taxon>
        <taxon>Pseudomonadati</taxon>
        <taxon>Pseudomonadota</taxon>
        <taxon>Alphaproteobacteria</taxon>
        <taxon>Rhodobacterales</taxon>
        <taxon>Paracoccaceae</taxon>
        <taxon>Pseudogemmobacter</taxon>
    </lineage>
</organism>
<keyword evidence="3" id="KW-1185">Reference proteome</keyword>